<reference evidence="11 12" key="1">
    <citation type="submission" date="2016-02" db="EMBL/GenBank/DDBJ databases">
        <authorList>
            <person name="Wen L."/>
            <person name="He K."/>
            <person name="Yang H."/>
        </authorList>
    </citation>
    <scope>NUCLEOTIDE SEQUENCE [LARGE SCALE GENOMIC DNA]</scope>
    <source>
        <strain evidence="11 12">CV41</strain>
    </source>
</reference>
<organism evidence="11 12">
    <name type="scientific">Cephaloticoccus capnophilus</name>
    <dbReference type="NCBI Taxonomy" id="1548208"/>
    <lineage>
        <taxon>Bacteria</taxon>
        <taxon>Pseudomonadati</taxon>
        <taxon>Verrucomicrobiota</taxon>
        <taxon>Opitutia</taxon>
        <taxon>Opitutales</taxon>
        <taxon>Opitutaceae</taxon>
        <taxon>Cephaloticoccus</taxon>
    </lineage>
</organism>
<dbReference type="SMART" id="SM01038">
    <property type="entry name" value="Bgal_small_N"/>
    <property type="match status" value="1"/>
</dbReference>
<evidence type="ECO:0000256" key="2">
    <source>
        <dbReference type="ARBA" id="ARBA00001959"/>
    </source>
</evidence>
<dbReference type="Gene3D" id="3.20.20.80">
    <property type="entry name" value="Glycosidases"/>
    <property type="match status" value="1"/>
</dbReference>
<gene>
    <name evidence="11" type="ORF">AXK12_08035</name>
</gene>
<evidence type="ECO:0000256" key="6">
    <source>
        <dbReference type="ARBA" id="ARBA00022801"/>
    </source>
</evidence>
<evidence type="ECO:0000313" key="11">
    <source>
        <dbReference type="EMBL" id="KXU33979.1"/>
    </source>
</evidence>
<dbReference type="GO" id="GO:0009341">
    <property type="term" value="C:beta-galactosidase complex"/>
    <property type="evidence" value="ECO:0007669"/>
    <property type="project" value="InterPro"/>
</dbReference>
<dbReference type="Proteomes" id="UP000071392">
    <property type="component" value="Unassembled WGS sequence"/>
</dbReference>
<evidence type="ECO:0000256" key="4">
    <source>
        <dbReference type="ARBA" id="ARBA00012756"/>
    </source>
</evidence>
<evidence type="ECO:0000256" key="8">
    <source>
        <dbReference type="ARBA" id="ARBA00032230"/>
    </source>
</evidence>
<dbReference type="InterPro" id="IPR013783">
    <property type="entry name" value="Ig-like_fold"/>
</dbReference>
<evidence type="ECO:0000256" key="1">
    <source>
        <dbReference type="ARBA" id="ARBA00001412"/>
    </source>
</evidence>
<keyword evidence="7 9" id="KW-0326">Glycosidase</keyword>
<dbReference type="InterPro" id="IPR032312">
    <property type="entry name" value="LacZ_4"/>
</dbReference>
<evidence type="ECO:0000259" key="10">
    <source>
        <dbReference type="SMART" id="SM01038"/>
    </source>
</evidence>
<feature type="domain" description="Beta galactosidase small chain/" evidence="10">
    <location>
        <begin position="764"/>
        <end position="1091"/>
    </location>
</feature>
<dbReference type="Gene3D" id="2.60.120.260">
    <property type="entry name" value="Galactose-binding domain-like"/>
    <property type="match status" value="1"/>
</dbReference>
<dbReference type="PANTHER" id="PTHR46323">
    <property type="entry name" value="BETA-GALACTOSIDASE"/>
    <property type="match status" value="1"/>
</dbReference>
<dbReference type="InterPro" id="IPR023230">
    <property type="entry name" value="Glyco_hydro_2_CS"/>
</dbReference>
<dbReference type="PANTHER" id="PTHR46323:SF2">
    <property type="entry name" value="BETA-GALACTOSIDASE"/>
    <property type="match status" value="1"/>
</dbReference>
<dbReference type="Pfam" id="PF00703">
    <property type="entry name" value="Glyco_hydro_2"/>
    <property type="match status" value="1"/>
</dbReference>
<dbReference type="SUPFAM" id="SSF49303">
    <property type="entry name" value="beta-Galactosidase/glucuronidase domain"/>
    <property type="match status" value="2"/>
</dbReference>
<dbReference type="InterPro" id="IPR006101">
    <property type="entry name" value="Glyco_hydro_2"/>
</dbReference>
<dbReference type="Pfam" id="PF02837">
    <property type="entry name" value="Glyco_hydro_2_N"/>
    <property type="match status" value="1"/>
</dbReference>
<dbReference type="InterPro" id="IPR004199">
    <property type="entry name" value="B-gal_small/dom_5"/>
</dbReference>
<evidence type="ECO:0000256" key="5">
    <source>
        <dbReference type="ARBA" id="ARBA00013303"/>
    </source>
</evidence>
<dbReference type="Pfam" id="PF16353">
    <property type="entry name" value="LacZ_4"/>
    <property type="match status" value="1"/>
</dbReference>
<proteinExistence type="inferred from homology"/>
<dbReference type="GO" id="GO:0030246">
    <property type="term" value="F:carbohydrate binding"/>
    <property type="evidence" value="ECO:0007669"/>
    <property type="project" value="InterPro"/>
</dbReference>
<dbReference type="InterPro" id="IPR050347">
    <property type="entry name" value="Bact_Beta-galactosidase"/>
</dbReference>
<dbReference type="AlphaFoldDB" id="A0A139SHF0"/>
<dbReference type="InterPro" id="IPR006104">
    <property type="entry name" value="Glyco_hydro_2_N"/>
</dbReference>
<dbReference type="GO" id="GO:0004565">
    <property type="term" value="F:beta-galactosidase activity"/>
    <property type="evidence" value="ECO:0007669"/>
    <property type="project" value="UniProtKB-EC"/>
</dbReference>
<dbReference type="InterPro" id="IPR006103">
    <property type="entry name" value="Glyco_hydro_2_cat"/>
</dbReference>
<comment type="caution">
    <text evidence="11">The sequence shown here is derived from an EMBL/GenBank/DDBJ whole genome shotgun (WGS) entry which is preliminary data.</text>
</comment>
<dbReference type="SUPFAM" id="SSF49785">
    <property type="entry name" value="Galactose-binding domain-like"/>
    <property type="match status" value="1"/>
</dbReference>
<dbReference type="Pfam" id="PF02836">
    <property type="entry name" value="Glyco_hydro_2_C"/>
    <property type="match status" value="1"/>
</dbReference>
<name>A0A139SHF0_9BACT</name>
<dbReference type="InterPro" id="IPR017853">
    <property type="entry name" value="GH"/>
</dbReference>
<comment type="cofactor">
    <cofactor evidence="2">
        <name>Na(+)</name>
        <dbReference type="ChEBI" id="CHEBI:29101"/>
    </cofactor>
</comment>
<dbReference type="InterPro" id="IPR008979">
    <property type="entry name" value="Galactose-bd-like_sf"/>
</dbReference>
<sequence length="1097" mass="122397">MSPETLSFNRLPARATLYPYPNSASARRGDRTKSPWWQSLNGEWDFCYFEKPEFVPEAFLSPEYVPTVADSWAKLPVPSNWTMHGYDRPHYTNTQMPFPNQPPEVPEANPTGLYRRTFTVPKDWAGRRTVLHIGAAESVLALWVDGVPVGLAKDSRLPSEFDLTAYVRAGELHTLTAVVVKWSDASFIEDQDHWWMAGIHREVYLYSQATHYIEDLFVRGDLDESLRKGTLAIEARLGAPASADLWGTLNGAACKLCVRIYDPSGKAVGRPHEVAFPSENSWLNPRKRLALSIPVARPSLWSAEAPQRYTVVVSLLAPDGSEIEHTSVRTGFRRVEVRNRELLINGKPVLIIGVNRHEHDDRRGKAVTPEGMLRDVIAMKQHNINAVRTSHYPNDVYWYELCDEYGLYVFDEANIEAHWFYHELSNDNRYAPAFLDRVTRMIERDKNHPSIIAWSMGNESGYGPHHDAVAAWARHRDPSRVIHNEGAINRDWSRGKVGTDIVAPMYASIDKIVAWARDPYAAATDPRPLILCEYSHAMGNSNGSLCDYFDAFDAHRGLQGGFIWEWVDHALVKHAPDGREYWAYGGDFGDEPNDKNFVCDGLVWPDRVAHPGLLEYKHLAQPLRVSLKSSRKGRARFVIENRRWFTDLSDLRGEWTLQVDGEPVMGDALPLFKTAPQAKEEIEIDISALALPPGSEAHITFRFFTRKTTAWCAAGYELAWSQSELPAKHFAVAKPLSAKAKRGAASSVARTSKLEVAETETGWELAAADLRFEVNRERGVLAKLSRSGELLIERGPQLNLWRGATDNDGLKLFTEVEWGGPKTKALDAWLTAGYNRLELVDTQTRLSADKNGQSARITVKQRWLAPGAKKYVVHTHRYLVSASGDSRESAGGELLVENEFAIDKGLPELPRVGVSLILPTALEHLQWFGRGPWENYSDRKRSALLGVWETTVTDDYVPYILPQEYGNKTEVRWLRLHEGETRLGGRSRTRGKAKSAALGAKASGLGAAAGERGGLLVKRAADAPTFEASASHFTAADLFAAKHTIDLNPRPEVYLNIDVAQRGLGTASCGPDTLSQYLLQPGNYALRFSLGGGGGGQ</sequence>
<dbReference type="SUPFAM" id="SSF51445">
    <property type="entry name" value="(Trans)glycosidases"/>
    <property type="match status" value="1"/>
</dbReference>
<dbReference type="GO" id="GO:0005990">
    <property type="term" value="P:lactose catabolic process"/>
    <property type="evidence" value="ECO:0007669"/>
    <property type="project" value="TreeGrafter"/>
</dbReference>
<evidence type="ECO:0000313" key="12">
    <source>
        <dbReference type="Proteomes" id="UP000071392"/>
    </source>
</evidence>
<dbReference type="PROSITE" id="PS00719">
    <property type="entry name" value="GLYCOSYL_HYDROL_F2_1"/>
    <property type="match status" value="1"/>
</dbReference>
<keyword evidence="12" id="KW-1185">Reference proteome</keyword>
<comment type="similarity">
    <text evidence="3 9">Belongs to the glycosyl hydrolase 2 family.</text>
</comment>
<evidence type="ECO:0000256" key="9">
    <source>
        <dbReference type="RuleBase" id="RU361154"/>
    </source>
</evidence>
<dbReference type="EC" id="3.2.1.23" evidence="4 9"/>
<keyword evidence="6 9" id="KW-0378">Hydrolase</keyword>
<evidence type="ECO:0000256" key="3">
    <source>
        <dbReference type="ARBA" id="ARBA00007401"/>
    </source>
</evidence>
<evidence type="ECO:0000256" key="7">
    <source>
        <dbReference type="ARBA" id="ARBA00023295"/>
    </source>
</evidence>
<dbReference type="InterPro" id="IPR011013">
    <property type="entry name" value="Gal_mutarotase_sf_dom"/>
</dbReference>
<dbReference type="InterPro" id="IPR014718">
    <property type="entry name" value="GH-type_carb-bd"/>
</dbReference>
<dbReference type="PRINTS" id="PR00132">
    <property type="entry name" value="GLHYDRLASE2"/>
</dbReference>
<accession>A0A139SHF0</accession>
<dbReference type="InterPro" id="IPR006102">
    <property type="entry name" value="Ig-like_GH2"/>
</dbReference>
<comment type="catalytic activity">
    <reaction evidence="1 9">
        <text>Hydrolysis of terminal non-reducing beta-D-galactose residues in beta-D-galactosides.</text>
        <dbReference type="EC" id="3.2.1.23"/>
    </reaction>
</comment>
<protein>
    <recommendedName>
        <fullName evidence="5 9">Beta-galactosidase</fullName>
        <ecNumber evidence="4 9">3.2.1.23</ecNumber>
    </recommendedName>
    <alternativeName>
        <fullName evidence="8 9">Lactase</fullName>
    </alternativeName>
</protein>
<dbReference type="STRING" id="1548208.AXK12_08035"/>
<dbReference type="FunFam" id="3.20.20.80:FF:000018">
    <property type="entry name" value="Beta-galactosidase"/>
    <property type="match status" value="1"/>
</dbReference>
<dbReference type="Gene3D" id="2.70.98.10">
    <property type="match status" value="1"/>
</dbReference>
<dbReference type="EMBL" id="LSZP01000062">
    <property type="protein sequence ID" value="KXU33979.1"/>
    <property type="molecule type" value="Genomic_DNA"/>
</dbReference>
<dbReference type="Pfam" id="PF02929">
    <property type="entry name" value="Bgal_small_N"/>
    <property type="match status" value="1"/>
</dbReference>
<dbReference type="SUPFAM" id="SSF74650">
    <property type="entry name" value="Galactose mutarotase-like"/>
    <property type="match status" value="1"/>
</dbReference>
<dbReference type="InterPro" id="IPR036156">
    <property type="entry name" value="Beta-gal/glucu_dom_sf"/>
</dbReference>
<dbReference type="Gene3D" id="2.60.40.10">
    <property type="entry name" value="Immunoglobulins"/>
    <property type="match status" value="2"/>
</dbReference>